<dbReference type="Proteomes" id="UP001356427">
    <property type="component" value="Unassembled WGS sequence"/>
</dbReference>
<evidence type="ECO:0000313" key="3">
    <source>
        <dbReference type="Proteomes" id="UP001356427"/>
    </source>
</evidence>
<dbReference type="Gene3D" id="1.10.533.10">
    <property type="entry name" value="Death Domain, Fas"/>
    <property type="match status" value="1"/>
</dbReference>
<keyword evidence="3" id="KW-1185">Reference proteome</keyword>
<evidence type="ECO:0000313" key="2">
    <source>
        <dbReference type="EMBL" id="KAK6291277.1"/>
    </source>
</evidence>
<dbReference type="InterPro" id="IPR011029">
    <property type="entry name" value="DEATH-like_dom_sf"/>
</dbReference>
<feature type="region of interest" description="Disordered" evidence="1">
    <location>
        <begin position="1"/>
        <end position="74"/>
    </location>
</feature>
<accession>A0AAN8QJ56</accession>
<dbReference type="AlphaFoldDB" id="A0AAN8QJ56"/>
<sequence>MSLSGGHDTKAKSPIKQERPASPVPSCVSMKSDPSMDRSIVFREGDFSTEQRNQQERSESEILSGQSSQSHQTDLASKFSMFKRILSPELPEGFESQKQDNEVVDAEDEKQESSAREGALKITLHVLRKMNLKELSDTLEKNSDELAVVCQRELKLI</sequence>
<feature type="compositionally biased region" description="Basic and acidic residues" evidence="1">
    <location>
        <begin position="34"/>
        <end position="46"/>
    </location>
</feature>
<feature type="compositionally biased region" description="Basic and acidic residues" evidence="1">
    <location>
        <begin position="7"/>
        <end position="19"/>
    </location>
</feature>
<comment type="caution">
    <text evidence="2">The sequence shown here is derived from an EMBL/GenBank/DDBJ whole genome shotgun (WGS) entry which is preliminary data.</text>
</comment>
<feature type="region of interest" description="Disordered" evidence="1">
    <location>
        <begin position="90"/>
        <end position="116"/>
    </location>
</feature>
<gene>
    <name evidence="2" type="ORF">J4Q44_G00380430</name>
</gene>
<protein>
    <submittedName>
        <fullName evidence="2">Uncharacterized protein</fullName>
    </submittedName>
</protein>
<organism evidence="2 3">
    <name type="scientific">Coregonus suidteri</name>
    <dbReference type="NCBI Taxonomy" id="861788"/>
    <lineage>
        <taxon>Eukaryota</taxon>
        <taxon>Metazoa</taxon>
        <taxon>Chordata</taxon>
        <taxon>Craniata</taxon>
        <taxon>Vertebrata</taxon>
        <taxon>Euteleostomi</taxon>
        <taxon>Actinopterygii</taxon>
        <taxon>Neopterygii</taxon>
        <taxon>Teleostei</taxon>
        <taxon>Protacanthopterygii</taxon>
        <taxon>Salmoniformes</taxon>
        <taxon>Salmonidae</taxon>
        <taxon>Coregoninae</taxon>
        <taxon>Coregonus</taxon>
    </lineage>
</organism>
<dbReference type="EMBL" id="JAGTTL010000040">
    <property type="protein sequence ID" value="KAK6291277.1"/>
    <property type="molecule type" value="Genomic_DNA"/>
</dbReference>
<reference evidence="2 3" key="1">
    <citation type="submission" date="2021-04" db="EMBL/GenBank/DDBJ databases">
        <authorList>
            <person name="De Guttry C."/>
            <person name="Zahm M."/>
            <person name="Klopp C."/>
            <person name="Cabau C."/>
            <person name="Louis A."/>
            <person name="Berthelot C."/>
            <person name="Parey E."/>
            <person name="Roest Crollius H."/>
            <person name="Montfort J."/>
            <person name="Robinson-Rechavi M."/>
            <person name="Bucao C."/>
            <person name="Bouchez O."/>
            <person name="Gislard M."/>
            <person name="Lluch J."/>
            <person name="Milhes M."/>
            <person name="Lampietro C."/>
            <person name="Lopez Roques C."/>
            <person name="Donnadieu C."/>
            <person name="Braasch I."/>
            <person name="Desvignes T."/>
            <person name="Postlethwait J."/>
            <person name="Bobe J."/>
            <person name="Wedekind C."/>
            <person name="Guiguen Y."/>
        </authorList>
    </citation>
    <scope>NUCLEOTIDE SEQUENCE [LARGE SCALE GENOMIC DNA]</scope>
    <source>
        <strain evidence="2">Cs_M1</strain>
        <tissue evidence="2">Blood</tissue>
    </source>
</reference>
<proteinExistence type="predicted"/>
<name>A0AAN8QJ56_9TELE</name>
<evidence type="ECO:0000256" key="1">
    <source>
        <dbReference type="SAM" id="MobiDB-lite"/>
    </source>
</evidence>
<feature type="compositionally biased region" description="Polar residues" evidence="1">
    <location>
        <begin position="63"/>
        <end position="74"/>
    </location>
</feature>